<sequence>MDHPTIAFAHLNAISAPRRRVARQGRGFWARLFGL</sequence>
<comment type="caution">
    <text evidence="1">The sequence shown here is derived from an EMBL/GenBank/DDBJ whole genome shotgun (WGS) entry which is preliminary data.</text>
</comment>
<keyword evidence="2" id="KW-1185">Reference proteome</keyword>
<proteinExistence type="predicted"/>
<organism evidence="1 2">
    <name type="scientific">Gemmobacter caeni</name>
    <dbReference type="NCBI Taxonomy" id="589035"/>
    <lineage>
        <taxon>Bacteria</taxon>
        <taxon>Pseudomonadati</taxon>
        <taxon>Pseudomonadota</taxon>
        <taxon>Alphaproteobacteria</taxon>
        <taxon>Rhodobacterales</taxon>
        <taxon>Paracoccaceae</taxon>
        <taxon>Gemmobacter</taxon>
    </lineage>
</organism>
<evidence type="ECO:0000313" key="1">
    <source>
        <dbReference type="EMBL" id="PTX52631.1"/>
    </source>
</evidence>
<protein>
    <submittedName>
        <fullName evidence="1">Uncharacterized protein</fullName>
    </submittedName>
</protein>
<dbReference type="AlphaFoldDB" id="A0A2T6B971"/>
<evidence type="ECO:0000313" key="2">
    <source>
        <dbReference type="Proteomes" id="UP000244224"/>
    </source>
</evidence>
<name>A0A2T6B971_9RHOB</name>
<accession>A0A2T6B971</accession>
<reference evidence="1 2" key="1">
    <citation type="submission" date="2018-04" db="EMBL/GenBank/DDBJ databases">
        <title>Genomic Encyclopedia of Archaeal and Bacterial Type Strains, Phase II (KMG-II): from individual species to whole genera.</title>
        <authorList>
            <person name="Goeker M."/>
        </authorList>
    </citation>
    <scope>NUCLEOTIDE SEQUENCE [LARGE SCALE GENOMIC DNA]</scope>
    <source>
        <strain evidence="1 2">DSM 21823</strain>
    </source>
</reference>
<dbReference type="Proteomes" id="UP000244224">
    <property type="component" value="Unassembled WGS sequence"/>
</dbReference>
<gene>
    <name evidence="1" type="ORF">C8N34_102432</name>
</gene>
<dbReference type="EMBL" id="QBKP01000002">
    <property type="protein sequence ID" value="PTX52631.1"/>
    <property type="molecule type" value="Genomic_DNA"/>
</dbReference>